<name>A0ABV2DQV5_9HYPH</name>
<evidence type="ECO:0000313" key="1">
    <source>
        <dbReference type="EMBL" id="MET2832249.1"/>
    </source>
</evidence>
<sequence>MTQHDRSLLTSEWYVVPISVDCAGCGAQTRSAGIIVGPSSFTNAADFDLESDVFEKPWEPLEAFGLVEKLGGRTENVERFVVKRYHSAFAMQEDGLKAVCEHCSDSLPGALIRVAAMDSFVRLGQRRLLKNEGLMFFSSNVVLTQFHGGTWIQESGIEGGGYSLLLLCDAEDASGGEGVVELWHSVERNDYAVVIKGHGDREMLRRGFSDDLEQVVADVTGLGLVLTQLRLAQDESPYCELARNIFLSALSRAGYQQDE</sequence>
<reference evidence="1 2" key="1">
    <citation type="submission" date="2024-06" db="EMBL/GenBank/DDBJ databases">
        <authorList>
            <person name="Kim D.-U."/>
        </authorList>
    </citation>
    <scope>NUCLEOTIDE SEQUENCE [LARGE SCALE GENOMIC DNA]</scope>
    <source>
        <strain evidence="1 2">KACC15460</strain>
    </source>
</reference>
<gene>
    <name evidence="1" type="ORF">ABVQ20_35435</name>
</gene>
<evidence type="ECO:0000313" key="2">
    <source>
        <dbReference type="Proteomes" id="UP001548832"/>
    </source>
</evidence>
<proteinExistence type="predicted"/>
<dbReference type="RefSeq" id="WP_354464472.1">
    <property type="nucleotide sequence ID" value="NZ_JBEWSZ010000008.1"/>
</dbReference>
<keyword evidence="2" id="KW-1185">Reference proteome</keyword>
<protein>
    <submittedName>
        <fullName evidence="1">Uncharacterized protein</fullName>
    </submittedName>
</protein>
<accession>A0ABV2DQV5</accession>
<comment type="caution">
    <text evidence="1">The sequence shown here is derived from an EMBL/GenBank/DDBJ whole genome shotgun (WGS) entry which is preliminary data.</text>
</comment>
<dbReference type="Proteomes" id="UP001548832">
    <property type="component" value="Unassembled WGS sequence"/>
</dbReference>
<dbReference type="EMBL" id="JBEWSZ010000008">
    <property type="protein sequence ID" value="MET2832249.1"/>
    <property type="molecule type" value="Genomic_DNA"/>
</dbReference>
<organism evidence="1 2">
    <name type="scientific">Mesorhizobium shangrilense</name>
    <dbReference type="NCBI Taxonomy" id="460060"/>
    <lineage>
        <taxon>Bacteria</taxon>
        <taxon>Pseudomonadati</taxon>
        <taxon>Pseudomonadota</taxon>
        <taxon>Alphaproteobacteria</taxon>
        <taxon>Hyphomicrobiales</taxon>
        <taxon>Phyllobacteriaceae</taxon>
        <taxon>Mesorhizobium</taxon>
    </lineage>
</organism>